<protein>
    <submittedName>
        <fullName evidence="2">DUF4836 family protein</fullName>
    </submittedName>
</protein>
<sequence length="512" mass="56368">MKTCLLNRLWMGALALVLAASCSHPGDYTNAIPAEATEVVSIDLQSLALKAGVDDPQNAEALQKLSQTLASGVSADAQKAVETFFDNPSEAGIDFGKPVYIFHSSETNRQGFIAAVDDTDKLKNLLKATQSETQMADVAEKDGYNYCYNDRAFVAFNATTLLVLPTTDTPDIAQLHQEVSALLGQKAEQSVHSQQAFRQMQETQGDVRMMMTASTFLQFYPDPMLKSMMDSLHMQNIKYIGGLSFEPGRMAINASYMSDDPQAQAFIEKQLKTTRPLQNTFASYFPQSTLFYLTLGMDGKEVFAQLDENPQLKKALSDKDRELVKTLVASLENDFTLGITGLNAQGNPTILAYAETNNADLLNQLYEATKGQGGNDLTKLDNGDYLYTDKGMKVYMGMRGKQLVMTNDEALYRNAGKESKPSLLDTDFAKEIEGQRFVTVINTEAVFNLPIVKMATGFLSPQYRAMVTAAENISYLEMSSEGTKGLVVLQLKDQKTNALKQIVDQVKALSNL</sequence>
<comment type="caution">
    <text evidence="2">The sequence shown here is derived from an EMBL/GenBank/DDBJ whole genome shotgun (WGS) entry which is preliminary data.</text>
</comment>
<dbReference type="AlphaFoldDB" id="A0A921HYZ7"/>
<keyword evidence="1" id="KW-0732">Signal</keyword>
<accession>A0A921HYZ7</accession>
<reference evidence="2" key="1">
    <citation type="journal article" date="2021" name="PeerJ">
        <title>Extensive microbial diversity within the chicken gut microbiome revealed by metagenomics and culture.</title>
        <authorList>
            <person name="Gilroy R."/>
            <person name="Ravi A."/>
            <person name="Getino M."/>
            <person name="Pursley I."/>
            <person name="Horton D.L."/>
            <person name="Alikhan N.F."/>
            <person name="Baker D."/>
            <person name="Gharbi K."/>
            <person name="Hall N."/>
            <person name="Watson M."/>
            <person name="Adriaenssens E.M."/>
            <person name="Foster-Nyarko E."/>
            <person name="Jarju S."/>
            <person name="Secka A."/>
            <person name="Antonio M."/>
            <person name="Oren A."/>
            <person name="Chaudhuri R.R."/>
            <person name="La Ragione R."/>
            <person name="Hildebrand F."/>
            <person name="Pallen M.J."/>
        </authorList>
    </citation>
    <scope>NUCLEOTIDE SEQUENCE</scope>
    <source>
        <strain evidence="2">CHK55-1828</strain>
    </source>
</reference>
<dbReference type="Pfam" id="PF16120">
    <property type="entry name" value="DUF4836"/>
    <property type="match status" value="1"/>
</dbReference>
<feature type="chain" id="PRO_5036675449" evidence="1">
    <location>
        <begin position="20"/>
        <end position="512"/>
    </location>
</feature>
<dbReference type="EMBL" id="DYVX01000061">
    <property type="protein sequence ID" value="HJF92257.1"/>
    <property type="molecule type" value="Genomic_DNA"/>
</dbReference>
<dbReference type="PROSITE" id="PS51257">
    <property type="entry name" value="PROKAR_LIPOPROTEIN"/>
    <property type="match status" value="1"/>
</dbReference>
<dbReference type="Proteomes" id="UP000717835">
    <property type="component" value="Unassembled WGS sequence"/>
</dbReference>
<evidence type="ECO:0000313" key="2">
    <source>
        <dbReference type="EMBL" id="HJF92257.1"/>
    </source>
</evidence>
<dbReference type="InterPro" id="IPR032276">
    <property type="entry name" value="DUF4836"/>
</dbReference>
<organism evidence="2 3">
    <name type="scientific">Mediterranea massiliensis</name>
    <dbReference type="NCBI Taxonomy" id="1841865"/>
    <lineage>
        <taxon>Bacteria</taxon>
        <taxon>Pseudomonadati</taxon>
        <taxon>Bacteroidota</taxon>
        <taxon>Bacteroidia</taxon>
        <taxon>Bacteroidales</taxon>
        <taxon>Bacteroidaceae</taxon>
        <taxon>Mediterranea</taxon>
    </lineage>
</organism>
<name>A0A921HYZ7_9BACT</name>
<evidence type="ECO:0000256" key="1">
    <source>
        <dbReference type="SAM" id="SignalP"/>
    </source>
</evidence>
<dbReference type="RefSeq" id="WP_276827779.1">
    <property type="nucleotide sequence ID" value="NZ_DYVX01000061.1"/>
</dbReference>
<gene>
    <name evidence="2" type="ORF">K8W02_07725</name>
</gene>
<evidence type="ECO:0000313" key="3">
    <source>
        <dbReference type="Proteomes" id="UP000717835"/>
    </source>
</evidence>
<reference evidence="2" key="2">
    <citation type="submission" date="2021-09" db="EMBL/GenBank/DDBJ databases">
        <authorList>
            <person name="Gilroy R."/>
        </authorList>
    </citation>
    <scope>NUCLEOTIDE SEQUENCE</scope>
    <source>
        <strain evidence="2">CHK55-1828</strain>
    </source>
</reference>
<feature type="signal peptide" evidence="1">
    <location>
        <begin position="1"/>
        <end position="19"/>
    </location>
</feature>
<proteinExistence type="predicted"/>